<evidence type="ECO:0000313" key="1">
    <source>
        <dbReference type="EMBL" id="RGE64989.1"/>
    </source>
</evidence>
<proteinExistence type="predicted"/>
<dbReference type="EMBL" id="QVLV01000001">
    <property type="protein sequence ID" value="RGE64989.1"/>
    <property type="molecule type" value="Genomic_DNA"/>
</dbReference>
<protein>
    <submittedName>
        <fullName evidence="1">Uncharacterized protein</fullName>
    </submittedName>
</protein>
<name>A0A3E3ID47_9FIRM</name>
<dbReference type="Proteomes" id="UP000260812">
    <property type="component" value="Unassembled WGS sequence"/>
</dbReference>
<organism evidence="1 2">
    <name type="scientific">Eisenbergiella massiliensis</name>
    <dbReference type="NCBI Taxonomy" id="1720294"/>
    <lineage>
        <taxon>Bacteria</taxon>
        <taxon>Bacillati</taxon>
        <taxon>Bacillota</taxon>
        <taxon>Clostridia</taxon>
        <taxon>Lachnospirales</taxon>
        <taxon>Lachnospiraceae</taxon>
        <taxon>Eisenbergiella</taxon>
    </lineage>
</organism>
<reference evidence="1" key="1">
    <citation type="submission" date="2018-08" db="EMBL/GenBank/DDBJ databases">
        <title>A genome reference for cultivated species of the human gut microbiota.</title>
        <authorList>
            <person name="Zou Y."/>
            <person name="Xue W."/>
            <person name="Luo G."/>
        </authorList>
    </citation>
    <scope>NUCLEOTIDE SEQUENCE [LARGE SCALE GENOMIC DNA]</scope>
    <source>
        <strain evidence="1">TF05-5AC</strain>
    </source>
</reference>
<sequence>MLPYIWGIIFVSYRQESGHIAVFRILRGAISFFVPENEKKEVRDCQMYFTVPTDMFSMWIKKFIRLRKNNKSSI</sequence>
<keyword evidence="2" id="KW-1185">Reference proteome</keyword>
<dbReference type="AlphaFoldDB" id="A0A3E3ID47"/>
<comment type="caution">
    <text evidence="1">The sequence shown here is derived from an EMBL/GenBank/DDBJ whole genome shotgun (WGS) entry which is preliminary data.</text>
</comment>
<accession>A0A3E3ID47</accession>
<evidence type="ECO:0000313" key="2">
    <source>
        <dbReference type="Proteomes" id="UP000260812"/>
    </source>
</evidence>
<gene>
    <name evidence="1" type="ORF">DXC51_01280</name>
</gene>